<sequence length="120" mass="13532">MALLSLRTVFDLCGVQQNNDWLVRSEPTEYAFTRRWAHWLRAEAPWAQGFLYGSRLAFPNVSLVLFDLDADSDLLEATGEPARDLDEPDSVRWLDSRLRPFHVRVGPPDAADGTGTGTWA</sequence>
<dbReference type="EMBL" id="JAWMAJ010000002">
    <property type="protein sequence ID" value="MDV7214530.1"/>
    <property type="molecule type" value="Genomic_DNA"/>
</dbReference>
<dbReference type="RefSeq" id="WP_266858309.1">
    <property type="nucleotide sequence ID" value="NZ_JAPEMW010000001.1"/>
</dbReference>
<dbReference type="Proteomes" id="UP001187346">
    <property type="component" value="Unassembled WGS sequence"/>
</dbReference>
<dbReference type="Pfam" id="PF08808">
    <property type="entry name" value="RES"/>
    <property type="match status" value="1"/>
</dbReference>
<dbReference type="InterPro" id="IPR014914">
    <property type="entry name" value="RES_dom"/>
</dbReference>
<comment type="caution">
    <text evidence="2">The sequence shown here is derived from an EMBL/GenBank/DDBJ whole genome shotgun (WGS) entry which is preliminary data.</text>
</comment>
<organism evidence="2 3">
    <name type="scientific">Streptomyces prunicolor</name>
    <dbReference type="NCBI Taxonomy" id="67348"/>
    <lineage>
        <taxon>Bacteria</taxon>
        <taxon>Bacillati</taxon>
        <taxon>Actinomycetota</taxon>
        <taxon>Actinomycetes</taxon>
        <taxon>Kitasatosporales</taxon>
        <taxon>Streptomycetaceae</taxon>
        <taxon>Streptomyces</taxon>
    </lineage>
</organism>
<evidence type="ECO:0000313" key="2">
    <source>
        <dbReference type="EMBL" id="MDV7214530.1"/>
    </source>
</evidence>
<keyword evidence="3" id="KW-1185">Reference proteome</keyword>
<evidence type="ECO:0000313" key="3">
    <source>
        <dbReference type="Proteomes" id="UP001187346"/>
    </source>
</evidence>
<proteinExistence type="predicted"/>
<accession>A0ABU4F380</accession>
<protein>
    <submittedName>
        <fullName evidence="2">RES domain-containing protein</fullName>
    </submittedName>
</protein>
<gene>
    <name evidence="2" type="ORF">R5A26_01045</name>
</gene>
<reference evidence="2 3" key="1">
    <citation type="submission" date="2023-10" db="EMBL/GenBank/DDBJ databases">
        <title>Characterization of rhizosphere-enriched actinobacteria from wheat plants lab-grown on chernevaya soil.</title>
        <authorList>
            <person name="Tikhonova E.N."/>
            <person name="Konopkin A."/>
            <person name="Kravchenko I.K."/>
        </authorList>
    </citation>
    <scope>NUCLEOTIDE SEQUENCE [LARGE SCALE GENOMIC DNA]</scope>
    <source>
        <strain evidence="2 3">RR29</strain>
    </source>
</reference>
<name>A0ABU4F380_9ACTN</name>
<evidence type="ECO:0000259" key="1">
    <source>
        <dbReference type="Pfam" id="PF08808"/>
    </source>
</evidence>
<feature type="domain" description="RES" evidence="1">
    <location>
        <begin position="10"/>
        <end position="72"/>
    </location>
</feature>